<evidence type="ECO:0000256" key="2">
    <source>
        <dbReference type="ARBA" id="ARBA00022723"/>
    </source>
</evidence>
<dbReference type="Pfam" id="PF00116">
    <property type="entry name" value="COX2"/>
    <property type="match status" value="1"/>
</dbReference>
<evidence type="ECO:0000256" key="3">
    <source>
        <dbReference type="ARBA" id="ARBA00023008"/>
    </source>
</evidence>
<keyword evidence="4" id="KW-0812">Transmembrane</keyword>
<dbReference type="PANTHER" id="PTHR42838:SF2">
    <property type="entry name" value="NITROUS-OXIDE REDUCTASE"/>
    <property type="match status" value="1"/>
</dbReference>
<dbReference type="GO" id="GO:0016020">
    <property type="term" value="C:membrane"/>
    <property type="evidence" value="ECO:0007669"/>
    <property type="project" value="InterPro"/>
</dbReference>
<keyword evidence="2" id="KW-0479">Metal-binding</keyword>
<evidence type="ECO:0000256" key="4">
    <source>
        <dbReference type="SAM" id="Phobius"/>
    </source>
</evidence>
<dbReference type="PANTHER" id="PTHR42838">
    <property type="entry name" value="CYTOCHROME C OXIDASE SUBUNIT II"/>
    <property type="match status" value="1"/>
</dbReference>
<evidence type="ECO:0000256" key="1">
    <source>
        <dbReference type="ARBA" id="ARBA00004196"/>
    </source>
</evidence>
<dbReference type="GO" id="GO:0030313">
    <property type="term" value="C:cell envelope"/>
    <property type="evidence" value="ECO:0007669"/>
    <property type="project" value="UniProtKB-SubCell"/>
</dbReference>
<dbReference type="PROSITE" id="PS50857">
    <property type="entry name" value="COX2_CUA"/>
    <property type="match status" value="1"/>
</dbReference>
<dbReference type="AlphaFoldDB" id="A0A380TBY0"/>
<keyword evidence="3" id="KW-0186">Copper</keyword>
<sequence length="179" mass="20848">MALTSPENRLWWKESLHGVEIVWISIAFLWGLVMFFTMIYWHIAGEQNLSNEAYRVDPEEYGRRVEDFAEQYKVREEGTTSIPVVRPPAGGDAYMIGRLWEWWPILELQKGQSYRLHLSSMDWLHGWSLQPTNINIEIHPNYEMIITIKPDQAGVFGVICNEYCGVGHSQMVGRIYVVD</sequence>
<keyword evidence="4" id="KW-1133">Transmembrane helix</keyword>
<gene>
    <name evidence="6" type="ORF">DF3PB_20033</name>
</gene>
<protein>
    <submittedName>
        <fullName evidence="6">Cytochrome C oxidase subunit II</fullName>
    </submittedName>
</protein>
<keyword evidence="4" id="KW-0472">Membrane</keyword>
<dbReference type="InterPro" id="IPR051403">
    <property type="entry name" value="NosZ/Cyto_c_oxidase_sub2"/>
</dbReference>
<evidence type="ECO:0000259" key="5">
    <source>
        <dbReference type="PROSITE" id="PS50857"/>
    </source>
</evidence>
<name>A0A380TBY0_9ZZZZ</name>
<feature type="domain" description="Cytochrome oxidase subunit II copper A binding" evidence="5">
    <location>
        <begin position="88"/>
        <end position="179"/>
    </location>
</feature>
<dbReference type="GO" id="GO:0005507">
    <property type="term" value="F:copper ion binding"/>
    <property type="evidence" value="ECO:0007669"/>
    <property type="project" value="InterPro"/>
</dbReference>
<dbReference type="Gene3D" id="2.60.40.420">
    <property type="entry name" value="Cupredoxins - blue copper proteins"/>
    <property type="match status" value="1"/>
</dbReference>
<dbReference type="EMBL" id="UIDG01000112">
    <property type="protein sequence ID" value="SUS05564.1"/>
    <property type="molecule type" value="Genomic_DNA"/>
</dbReference>
<dbReference type="SUPFAM" id="SSF49503">
    <property type="entry name" value="Cupredoxins"/>
    <property type="match status" value="1"/>
</dbReference>
<accession>A0A380TBY0</accession>
<proteinExistence type="predicted"/>
<dbReference type="GO" id="GO:0004129">
    <property type="term" value="F:cytochrome-c oxidase activity"/>
    <property type="evidence" value="ECO:0007669"/>
    <property type="project" value="InterPro"/>
</dbReference>
<reference evidence="6" key="1">
    <citation type="submission" date="2018-07" db="EMBL/GenBank/DDBJ databases">
        <authorList>
            <person name="Quirk P.G."/>
            <person name="Krulwich T.A."/>
        </authorList>
    </citation>
    <scope>NUCLEOTIDE SEQUENCE</scope>
</reference>
<evidence type="ECO:0000313" key="6">
    <source>
        <dbReference type="EMBL" id="SUS05564.1"/>
    </source>
</evidence>
<organism evidence="6">
    <name type="scientific">metagenome</name>
    <dbReference type="NCBI Taxonomy" id="256318"/>
    <lineage>
        <taxon>unclassified sequences</taxon>
        <taxon>metagenomes</taxon>
    </lineage>
</organism>
<feature type="transmembrane region" description="Helical" evidence="4">
    <location>
        <begin position="21"/>
        <end position="43"/>
    </location>
</feature>
<comment type="subcellular location">
    <subcellularLocation>
        <location evidence="1">Cell envelope</location>
    </subcellularLocation>
</comment>
<dbReference type="InterPro" id="IPR008972">
    <property type="entry name" value="Cupredoxin"/>
</dbReference>
<dbReference type="InterPro" id="IPR002429">
    <property type="entry name" value="CcO_II-like_C"/>
</dbReference>